<keyword evidence="3" id="KW-0812">Transmembrane</keyword>
<feature type="domain" description="EGF-like" evidence="4">
    <location>
        <begin position="89"/>
        <end position="126"/>
    </location>
</feature>
<feature type="transmembrane region" description="Helical" evidence="3">
    <location>
        <begin position="132"/>
        <end position="151"/>
    </location>
</feature>
<evidence type="ECO:0000256" key="1">
    <source>
        <dbReference type="PROSITE-ProRule" id="PRU00076"/>
    </source>
</evidence>
<organism evidence="5 6">
    <name type="scientific">Caenorhabditis auriculariae</name>
    <dbReference type="NCBI Taxonomy" id="2777116"/>
    <lineage>
        <taxon>Eukaryota</taxon>
        <taxon>Metazoa</taxon>
        <taxon>Ecdysozoa</taxon>
        <taxon>Nematoda</taxon>
        <taxon>Chromadorea</taxon>
        <taxon>Rhabditida</taxon>
        <taxon>Rhabditina</taxon>
        <taxon>Rhabditomorpha</taxon>
        <taxon>Rhabditoidea</taxon>
        <taxon>Rhabditidae</taxon>
        <taxon>Peloderinae</taxon>
        <taxon>Caenorhabditis</taxon>
    </lineage>
</organism>
<dbReference type="Proteomes" id="UP000835052">
    <property type="component" value="Unassembled WGS sequence"/>
</dbReference>
<feature type="region of interest" description="Disordered" evidence="2">
    <location>
        <begin position="176"/>
        <end position="199"/>
    </location>
</feature>
<evidence type="ECO:0000256" key="2">
    <source>
        <dbReference type="SAM" id="MobiDB-lite"/>
    </source>
</evidence>
<dbReference type="PROSITE" id="PS50026">
    <property type="entry name" value="EGF_3"/>
    <property type="match status" value="1"/>
</dbReference>
<dbReference type="Gene3D" id="2.10.25.10">
    <property type="entry name" value="Laminin"/>
    <property type="match status" value="1"/>
</dbReference>
<evidence type="ECO:0000259" key="4">
    <source>
        <dbReference type="PROSITE" id="PS50026"/>
    </source>
</evidence>
<feature type="disulfide bond" evidence="1">
    <location>
        <begin position="116"/>
        <end position="125"/>
    </location>
</feature>
<dbReference type="InterPro" id="IPR000742">
    <property type="entry name" value="EGF"/>
</dbReference>
<dbReference type="EMBL" id="CAJGYM010000004">
    <property type="protein sequence ID" value="CAD6186312.1"/>
    <property type="molecule type" value="Genomic_DNA"/>
</dbReference>
<comment type="caution">
    <text evidence="5">The sequence shown here is derived from an EMBL/GenBank/DDBJ whole genome shotgun (WGS) entry which is preliminary data.</text>
</comment>
<evidence type="ECO:0000313" key="5">
    <source>
        <dbReference type="EMBL" id="CAD6186312.1"/>
    </source>
</evidence>
<feature type="region of interest" description="Disordered" evidence="2">
    <location>
        <begin position="236"/>
        <end position="273"/>
    </location>
</feature>
<keyword evidence="1" id="KW-0245">EGF-like domain</keyword>
<keyword evidence="6" id="KW-1185">Reference proteome</keyword>
<keyword evidence="1" id="KW-1015">Disulfide bond</keyword>
<proteinExistence type="predicted"/>
<evidence type="ECO:0000313" key="6">
    <source>
        <dbReference type="Proteomes" id="UP000835052"/>
    </source>
</evidence>
<keyword evidence="3" id="KW-0472">Membrane</keyword>
<dbReference type="OrthoDB" id="10266706at2759"/>
<evidence type="ECO:0000256" key="3">
    <source>
        <dbReference type="SAM" id="Phobius"/>
    </source>
</evidence>
<feature type="compositionally biased region" description="Basic and acidic residues" evidence="2">
    <location>
        <begin position="190"/>
        <end position="199"/>
    </location>
</feature>
<gene>
    <name evidence="5" type="ORF">CAUJ_LOCUS2231</name>
</gene>
<keyword evidence="3" id="KW-1133">Transmembrane helix</keyword>
<accession>A0A8S1GU63</accession>
<sequence length="273" mass="30799">MDHVKTSTERTALHDLLLSKWEGMTKMLGFQDHCINNGVLLKNGTCKCPHYFEGSKCEKKLCLNGATLESTKLGTVQWECRCPNSQYIHGTHCEQVSCAPSGVLQNPGNGSWHCECSGFYNGRFCEEFELPYSAYAVPLVLLLFVFCLFICRKDMCSRGKRGRTLSLRVRADLEDQHQHQPLHQSHMAARNHEQGDVSRRPAAFPRTVAAPYVVRLDTIPTFNPQMIGGVELLAADQKPLEPPPPYEQALSAQRFQNPPDYEEEASQQTAHHR</sequence>
<reference evidence="5" key="1">
    <citation type="submission" date="2020-10" db="EMBL/GenBank/DDBJ databases">
        <authorList>
            <person name="Kikuchi T."/>
        </authorList>
    </citation>
    <scope>NUCLEOTIDE SEQUENCE</scope>
    <source>
        <strain evidence="5">NKZ352</strain>
    </source>
</reference>
<comment type="caution">
    <text evidence="1">Lacks conserved residue(s) required for the propagation of feature annotation.</text>
</comment>
<protein>
    <recommendedName>
        <fullName evidence="4">EGF-like domain-containing protein</fullName>
    </recommendedName>
</protein>
<dbReference type="AlphaFoldDB" id="A0A8S1GU63"/>
<dbReference type="PROSITE" id="PS00022">
    <property type="entry name" value="EGF_1"/>
    <property type="match status" value="1"/>
</dbReference>
<name>A0A8S1GU63_9PELO</name>